<evidence type="ECO:0000313" key="2">
    <source>
        <dbReference type="Proteomes" id="UP000249577"/>
    </source>
</evidence>
<evidence type="ECO:0000313" key="1">
    <source>
        <dbReference type="EMBL" id="PZQ17696.1"/>
    </source>
</evidence>
<reference evidence="1 2" key="1">
    <citation type="submission" date="2017-08" db="EMBL/GenBank/DDBJ databases">
        <title>Infants hospitalized years apart are colonized by the same room-sourced microbial strains.</title>
        <authorList>
            <person name="Brooks B."/>
            <person name="Olm M.R."/>
            <person name="Firek B.A."/>
            <person name="Baker R."/>
            <person name="Thomas B.C."/>
            <person name="Morowitz M.J."/>
            <person name="Banfield J.F."/>
        </authorList>
    </citation>
    <scope>NUCLEOTIDE SEQUENCE [LARGE SCALE GENOMIC DNA]</scope>
    <source>
        <strain evidence="1">S2_005_003_R2_43</strain>
    </source>
</reference>
<dbReference type="AlphaFoldDB" id="A0A2W5KKT7"/>
<dbReference type="EMBL" id="QFPN01000002">
    <property type="protein sequence ID" value="PZQ17696.1"/>
    <property type="molecule type" value="Genomic_DNA"/>
</dbReference>
<gene>
    <name evidence="1" type="ORF">DI565_02845</name>
</gene>
<organism evidence="1 2">
    <name type="scientific">Ancylobacter novellus</name>
    <name type="common">Thiobacillus novellus</name>
    <dbReference type="NCBI Taxonomy" id="921"/>
    <lineage>
        <taxon>Bacteria</taxon>
        <taxon>Pseudomonadati</taxon>
        <taxon>Pseudomonadota</taxon>
        <taxon>Alphaproteobacteria</taxon>
        <taxon>Hyphomicrobiales</taxon>
        <taxon>Xanthobacteraceae</taxon>
        <taxon>Ancylobacter</taxon>
    </lineage>
</organism>
<proteinExistence type="predicted"/>
<name>A0A2W5KKT7_ANCNO</name>
<comment type="caution">
    <text evidence="1">The sequence shown here is derived from an EMBL/GenBank/DDBJ whole genome shotgun (WGS) entry which is preliminary data.</text>
</comment>
<dbReference type="Proteomes" id="UP000249577">
    <property type="component" value="Unassembled WGS sequence"/>
</dbReference>
<accession>A0A2W5KKT7</accession>
<sequence length="77" mass="7882">MEGWLIAFEAEPTGHPLFWAVHIAEETAALAAAMTAAGAGVDARVLSGPTRTSSIESFGPVTPGEVVFVGDLGMPLT</sequence>
<protein>
    <submittedName>
        <fullName evidence="1">Uncharacterized protein</fullName>
    </submittedName>
</protein>